<dbReference type="EMBL" id="KQ422970">
    <property type="protein sequence ID" value="KOF73855.1"/>
    <property type="molecule type" value="Genomic_DNA"/>
</dbReference>
<accession>A0A0L8GBD7</accession>
<keyword evidence="1" id="KW-0812">Transmembrane</keyword>
<evidence type="ECO:0000256" key="1">
    <source>
        <dbReference type="SAM" id="Phobius"/>
    </source>
</evidence>
<sequence length="54" mass="6171">MNLQLEGEKKQLKTMNSRDFPAVITIVAMYSTSNFLAYTCILNTCQNCKHSNKK</sequence>
<proteinExistence type="predicted"/>
<keyword evidence="1" id="KW-0472">Membrane</keyword>
<gene>
    <name evidence="2" type="ORF">OCBIM_22037221mg</name>
</gene>
<protein>
    <submittedName>
        <fullName evidence="2">Uncharacterized protein</fullName>
    </submittedName>
</protein>
<organism evidence="2">
    <name type="scientific">Octopus bimaculoides</name>
    <name type="common">California two-spotted octopus</name>
    <dbReference type="NCBI Taxonomy" id="37653"/>
    <lineage>
        <taxon>Eukaryota</taxon>
        <taxon>Metazoa</taxon>
        <taxon>Spiralia</taxon>
        <taxon>Lophotrochozoa</taxon>
        <taxon>Mollusca</taxon>
        <taxon>Cephalopoda</taxon>
        <taxon>Coleoidea</taxon>
        <taxon>Octopodiformes</taxon>
        <taxon>Octopoda</taxon>
        <taxon>Incirrata</taxon>
        <taxon>Octopodidae</taxon>
        <taxon>Octopus</taxon>
    </lineage>
</organism>
<name>A0A0L8GBD7_OCTBM</name>
<dbReference type="AlphaFoldDB" id="A0A0L8GBD7"/>
<evidence type="ECO:0000313" key="2">
    <source>
        <dbReference type="EMBL" id="KOF73855.1"/>
    </source>
</evidence>
<keyword evidence="1" id="KW-1133">Transmembrane helix</keyword>
<feature type="transmembrane region" description="Helical" evidence="1">
    <location>
        <begin position="20"/>
        <end position="45"/>
    </location>
</feature>
<reference evidence="2" key="1">
    <citation type="submission" date="2015-07" db="EMBL/GenBank/DDBJ databases">
        <title>MeaNS - Measles Nucleotide Surveillance Program.</title>
        <authorList>
            <person name="Tran T."/>
            <person name="Druce J."/>
        </authorList>
    </citation>
    <scope>NUCLEOTIDE SEQUENCE</scope>
    <source>
        <strain evidence="2">UCB-OBI-ISO-001</strain>
        <tissue evidence="2">Gonad</tissue>
    </source>
</reference>